<feature type="transmembrane region" description="Helical" evidence="1">
    <location>
        <begin position="39"/>
        <end position="57"/>
    </location>
</feature>
<evidence type="ECO:0008006" key="4">
    <source>
        <dbReference type="Google" id="ProtNLM"/>
    </source>
</evidence>
<keyword evidence="1" id="KW-0472">Membrane</keyword>
<name>A0ABR7VCQ6_9FLAO</name>
<feature type="transmembrane region" description="Helical" evidence="1">
    <location>
        <begin position="15"/>
        <end position="32"/>
    </location>
</feature>
<organism evidence="2 3">
    <name type="scientific">Maribacter arenosus</name>
    <dbReference type="NCBI Taxonomy" id="1854708"/>
    <lineage>
        <taxon>Bacteria</taxon>
        <taxon>Pseudomonadati</taxon>
        <taxon>Bacteroidota</taxon>
        <taxon>Flavobacteriia</taxon>
        <taxon>Flavobacteriales</taxon>
        <taxon>Flavobacteriaceae</taxon>
        <taxon>Maribacter</taxon>
    </lineage>
</organism>
<reference evidence="2 3" key="1">
    <citation type="submission" date="2020-05" db="EMBL/GenBank/DDBJ databases">
        <title>The draft genome sequence of Maribacter arenosus CAU 1321.</title>
        <authorList>
            <person name="Mu L."/>
        </authorList>
    </citation>
    <scope>NUCLEOTIDE SEQUENCE [LARGE SCALE GENOMIC DNA]</scope>
    <source>
        <strain evidence="2 3">CAU 1321</strain>
    </source>
</reference>
<dbReference type="Proteomes" id="UP000598350">
    <property type="component" value="Unassembled WGS sequence"/>
</dbReference>
<accession>A0ABR7VCQ6</accession>
<protein>
    <recommendedName>
        <fullName evidence="4">Branched-chain amino acid transport protein (AzlD)</fullName>
    </recommendedName>
</protein>
<evidence type="ECO:0000313" key="2">
    <source>
        <dbReference type="EMBL" id="MBD0851426.1"/>
    </source>
</evidence>
<sequence length="58" mass="6608">MFAYTGEALLVENAFWPWTAFTAVLLSTRLIFTVWKDAKYGVIPNVIILLAALFHYLS</sequence>
<comment type="caution">
    <text evidence="2">The sequence shown here is derived from an EMBL/GenBank/DDBJ whole genome shotgun (WGS) entry which is preliminary data.</text>
</comment>
<evidence type="ECO:0000256" key="1">
    <source>
        <dbReference type="SAM" id="Phobius"/>
    </source>
</evidence>
<keyword evidence="1" id="KW-1133">Transmembrane helix</keyword>
<dbReference type="EMBL" id="JABTCG010000004">
    <property type="protein sequence ID" value="MBD0851426.1"/>
    <property type="molecule type" value="Genomic_DNA"/>
</dbReference>
<gene>
    <name evidence="2" type="ORF">HPE63_12170</name>
</gene>
<proteinExistence type="predicted"/>
<keyword evidence="3" id="KW-1185">Reference proteome</keyword>
<keyword evidence="1" id="KW-0812">Transmembrane</keyword>
<evidence type="ECO:0000313" key="3">
    <source>
        <dbReference type="Proteomes" id="UP000598350"/>
    </source>
</evidence>